<dbReference type="RefSeq" id="WP_065810010.1">
    <property type="nucleotide sequence ID" value="NZ_CABGHZ010000006.1"/>
</dbReference>
<dbReference type="Proteomes" id="UP000255050">
    <property type="component" value="Unassembled WGS sequence"/>
</dbReference>
<comment type="caution">
    <text evidence="1">The sequence shown here is derived from an EMBL/GenBank/DDBJ whole genome shotgun (WGS) entry which is preliminary data.</text>
</comment>
<organism evidence="1 3">
    <name type="scientific">Klebsiella michiganensis</name>
    <dbReference type="NCBI Taxonomy" id="1134687"/>
    <lineage>
        <taxon>Bacteria</taxon>
        <taxon>Pseudomonadati</taxon>
        <taxon>Pseudomonadota</taxon>
        <taxon>Gammaproteobacteria</taxon>
        <taxon>Enterobacterales</taxon>
        <taxon>Enterobacteriaceae</taxon>
        <taxon>Klebsiella/Raoultella group</taxon>
        <taxon>Klebsiella</taxon>
    </lineage>
</organism>
<accession>A0A2J4RM05</accession>
<evidence type="ECO:0000313" key="1">
    <source>
        <dbReference type="EMBL" id="PLL44341.1"/>
    </source>
</evidence>
<evidence type="ECO:0000313" key="2">
    <source>
        <dbReference type="EMBL" id="STR42095.1"/>
    </source>
</evidence>
<name>A0A2J4RM05_9ENTR</name>
<protein>
    <submittedName>
        <fullName evidence="1">Toxin CbtA</fullName>
    </submittedName>
    <submittedName>
        <fullName evidence="2">YeeV toxin protein</fullName>
    </submittedName>
</protein>
<dbReference type="InterPro" id="IPR009610">
    <property type="entry name" value="CbtA_toxin"/>
</dbReference>
<reference evidence="1 3" key="2">
    <citation type="submission" date="2018-01" db="EMBL/GenBank/DDBJ databases">
        <title>Genomic study of Klebsiella pneumoniae.</title>
        <authorList>
            <person name="Yang Y."/>
            <person name="Bicalho R."/>
        </authorList>
    </citation>
    <scope>NUCLEOTIDE SEQUENCE [LARGE SCALE GENOMIC DNA]</scope>
    <source>
        <strain evidence="1 3">A11</strain>
    </source>
</reference>
<sequence length="129" mass="14417">MQTKSPPFMRAASSRPSPVGVWQTLLTCLLEHHYGLTLNDTPFSDELVIQQHIEAGISLADALNFIVEKYELVRTDRPGFSILTQSPFITPIDILRARKATGLMNRDTYKEVTAITRGQHPQVSAPGKR</sequence>
<reference evidence="1 3" key="1">
    <citation type="submission" date="2017-11" db="EMBL/GenBank/DDBJ databases">
        <authorList>
            <person name="Han C.G."/>
        </authorList>
    </citation>
    <scope>NUCLEOTIDE SEQUENCE [LARGE SCALE GENOMIC DNA]</scope>
    <source>
        <strain evidence="1 3">A11</strain>
    </source>
</reference>
<dbReference type="Proteomes" id="UP000234505">
    <property type="component" value="Unassembled WGS sequence"/>
</dbReference>
<proteinExistence type="predicted"/>
<gene>
    <name evidence="2" type="primary">cbtA</name>
    <name evidence="1" type="ORF">CWN50_00985</name>
    <name evidence="2" type="ORF">NCTC11694_03304</name>
</gene>
<dbReference type="AlphaFoldDB" id="A0A2J4RM05"/>
<dbReference type="EMBL" id="PIDS01000011">
    <property type="protein sequence ID" value="PLL44341.1"/>
    <property type="molecule type" value="Genomic_DNA"/>
</dbReference>
<evidence type="ECO:0000313" key="3">
    <source>
        <dbReference type="Proteomes" id="UP000234505"/>
    </source>
</evidence>
<dbReference type="EMBL" id="UGJR01000002">
    <property type="protein sequence ID" value="STR42095.1"/>
    <property type="molecule type" value="Genomic_DNA"/>
</dbReference>
<reference evidence="2 4" key="3">
    <citation type="submission" date="2018-06" db="EMBL/GenBank/DDBJ databases">
        <authorList>
            <consortium name="Pathogen Informatics"/>
            <person name="Doyle S."/>
        </authorList>
    </citation>
    <scope>NUCLEOTIDE SEQUENCE [LARGE SCALE GENOMIC DNA]</scope>
    <source>
        <strain evidence="2 4">NCTC11694</strain>
    </source>
</reference>
<dbReference type="Pfam" id="PF06755">
    <property type="entry name" value="CbtA_toxin"/>
    <property type="match status" value="1"/>
</dbReference>
<evidence type="ECO:0000313" key="4">
    <source>
        <dbReference type="Proteomes" id="UP000255050"/>
    </source>
</evidence>